<feature type="domain" description="Glutamine amidotransferase" evidence="1">
    <location>
        <begin position="32"/>
        <end position="208"/>
    </location>
</feature>
<dbReference type="Gene3D" id="3.40.50.880">
    <property type="match status" value="1"/>
</dbReference>
<comment type="caution">
    <text evidence="2">The sequence shown here is derived from an EMBL/GenBank/DDBJ whole genome shotgun (WGS) entry which is preliminary data.</text>
</comment>
<proteinExistence type="predicted"/>
<dbReference type="EMBL" id="JBHSGP010000014">
    <property type="protein sequence ID" value="MFC4723495.1"/>
    <property type="molecule type" value="Genomic_DNA"/>
</dbReference>
<keyword evidence="3" id="KW-1185">Reference proteome</keyword>
<gene>
    <name evidence="2" type="ORF">ACFO5O_14255</name>
</gene>
<organism evidence="2 3">
    <name type="scientific">Geojedonia litorea</name>
    <dbReference type="NCBI Taxonomy" id="1268269"/>
    <lineage>
        <taxon>Bacteria</taxon>
        <taxon>Pseudomonadati</taxon>
        <taxon>Bacteroidota</taxon>
        <taxon>Flavobacteriia</taxon>
        <taxon>Flavobacteriales</taxon>
        <taxon>Flavobacteriaceae</taxon>
        <taxon>Geojedonia</taxon>
    </lineage>
</organism>
<sequence length="273" mass="31909">MQHKVKMAILDMNNNEPNQGLRCIVDIAKMFHNNLDYKVFDVRAKNELPDTSYDIYISSGGPGSPLEQEDWRQPYLKLIQQLWDYNSTSEEQKKYVFFICYSFQVVCDYFQLGEMKPRKSTSFGILPVHKTKAGLKDVLLEGLDDPFFAVDSRDWQLIQPRLKVFKEHGATILSLEKIRTHVEYERAIMAVRFSKEFVGTQFHPEADPVGMYAHFSQDVYKQKVITNFGEKKYNDMMQHMEDPDKITKTYTHILPRFITMAIEKTSKQLIPQG</sequence>
<dbReference type="SUPFAM" id="SSF52317">
    <property type="entry name" value="Class I glutamine amidotransferase-like"/>
    <property type="match status" value="1"/>
</dbReference>
<dbReference type="InterPro" id="IPR029062">
    <property type="entry name" value="Class_I_gatase-like"/>
</dbReference>
<evidence type="ECO:0000313" key="3">
    <source>
        <dbReference type="Proteomes" id="UP001595953"/>
    </source>
</evidence>
<dbReference type="PROSITE" id="PS51273">
    <property type="entry name" value="GATASE_TYPE_1"/>
    <property type="match status" value="1"/>
</dbReference>
<keyword evidence="2" id="KW-0315">Glutamine amidotransferase</keyword>
<name>A0ABV9N7A1_9FLAO</name>
<dbReference type="Pfam" id="PF00117">
    <property type="entry name" value="GATase"/>
    <property type="match status" value="1"/>
</dbReference>
<evidence type="ECO:0000313" key="2">
    <source>
        <dbReference type="EMBL" id="MFC4723495.1"/>
    </source>
</evidence>
<evidence type="ECO:0000259" key="1">
    <source>
        <dbReference type="Pfam" id="PF00117"/>
    </source>
</evidence>
<accession>A0ABV9N7A1</accession>
<reference evidence="3" key="1">
    <citation type="journal article" date="2019" name="Int. J. Syst. Evol. Microbiol.">
        <title>The Global Catalogue of Microorganisms (GCM) 10K type strain sequencing project: providing services to taxonomists for standard genome sequencing and annotation.</title>
        <authorList>
            <consortium name="The Broad Institute Genomics Platform"/>
            <consortium name="The Broad Institute Genome Sequencing Center for Infectious Disease"/>
            <person name="Wu L."/>
            <person name="Ma J."/>
        </authorList>
    </citation>
    <scope>NUCLEOTIDE SEQUENCE [LARGE SCALE GENOMIC DNA]</scope>
    <source>
        <strain evidence="3">CCUG 63682</strain>
    </source>
</reference>
<dbReference type="RefSeq" id="WP_387964926.1">
    <property type="nucleotide sequence ID" value="NZ_JBHSGP010000014.1"/>
</dbReference>
<dbReference type="Proteomes" id="UP001595953">
    <property type="component" value="Unassembled WGS sequence"/>
</dbReference>
<dbReference type="InterPro" id="IPR017926">
    <property type="entry name" value="GATASE"/>
</dbReference>
<protein>
    <submittedName>
        <fullName evidence="2">Type 1 glutamine amidotransferase</fullName>
    </submittedName>
</protein>